<comment type="caution">
    <text evidence="1">The sequence shown here is derived from an EMBL/GenBank/DDBJ whole genome shotgun (WGS) entry which is preliminary data.</text>
</comment>
<protein>
    <submittedName>
        <fullName evidence="1">Uncharacterized protein</fullName>
    </submittedName>
</protein>
<evidence type="ECO:0000313" key="2">
    <source>
        <dbReference type="Proteomes" id="UP001280121"/>
    </source>
</evidence>
<evidence type="ECO:0000313" key="1">
    <source>
        <dbReference type="EMBL" id="KAK2662444.1"/>
    </source>
</evidence>
<dbReference type="EMBL" id="JANJYI010000001">
    <property type="protein sequence ID" value="KAK2662444.1"/>
    <property type="molecule type" value="Genomic_DNA"/>
</dbReference>
<proteinExistence type="predicted"/>
<keyword evidence="2" id="KW-1185">Reference proteome</keyword>
<name>A0AAD9XMP4_9ROSI</name>
<gene>
    <name evidence="1" type="ORF">Ddye_001018</name>
</gene>
<reference evidence="1" key="1">
    <citation type="journal article" date="2023" name="Plant J.">
        <title>Genome sequences and population genomics provide insights into the demographic history, inbreeding, and mutation load of two 'living fossil' tree species of Dipteronia.</title>
        <authorList>
            <person name="Feng Y."/>
            <person name="Comes H.P."/>
            <person name="Chen J."/>
            <person name="Zhu S."/>
            <person name="Lu R."/>
            <person name="Zhang X."/>
            <person name="Li P."/>
            <person name="Qiu J."/>
            <person name="Olsen K.M."/>
            <person name="Qiu Y."/>
        </authorList>
    </citation>
    <scope>NUCLEOTIDE SEQUENCE</scope>
    <source>
        <strain evidence="1">KIB01</strain>
    </source>
</reference>
<dbReference type="AlphaFoldDB" id="A0AAD9XMP4"/>
<dbReference type="Proteomes" id="UP001280121">
    <property type="component" value="Unassembled WGS sequence"/>
</dbReference>
<accession>A0AAD9XMP4</accession>
<organism evidence="1 2">
    <name type="scientific">Dipteronia dyeriana</name>
    <dbReference type="NCBI Taxonomy" id="168575"/>
    <lineage>
        <taxon>Eukaryota</taxon>
        <taxon>Viridiplantae</taxon>
        <taxon>Streptophyta</taxon>
        <taxon>Embryophyta</taxon>
        <taxon>Tracheophyta</taxon>
        <taxon>Spermatophyta</taxon>
        <taxon>Magnoliopsida</taxon>
        <taxon>eudicotyledons</taxon>
        <taxon>Gunneridae</taxon>
        <taxon>Pentapetalae</taxon>
        <taxon>rosids</taxon>
        <taxon>malvids</taxon>
        <taxon>Sapindales</taxon>
        <taxon>Sapindaceae</taxon>
        <taxon>Hippocastanoideae</taxon>
        <taxon>Acereae</taxon>
        <taxon>Dipteronia</taxon>
    </lineage>
</organism>
<sequence>MLLKSIALETKEIVLHGKSIPMRESDFEKVIESPNDIEDVECDMGEFDETYIRMKNLLLKKSKNTITLSSLIKKLNNMKDADDVFRISFIFL</sequence>